<keyword evidence="3" id="KW-1133">Transmembrane helix</keyword>
<keyword evidence="1" id="KW-0732">Signal</keyword>
<dbReference type="Gene3D" id="2.60.120.200">
    <property type="match status" value="2"/>
</dbReference>
<evidence type="ECO:0000256" key="1">
    <source>
        <dbReference type="ARBA" id="ARBA00022729"/>
    </source>
</evidence>
<dbReference type="InterPro" id="IPR001759">
    <property type="entry name" value="PTX_dom"/>
</dbReference>
<dbReference type="Gene3D" id="2.150.10.10">
    <property type="entry name" value="Serralysin-like metalloprotease, C-terminal"/>
    <property type="match status" value="1"/>
</dbReference>
<dbReference type="PANTHER" id="PTHR42535:SF2">
    <property type="entry name" value="CHROMOSOME UNDETERMINED SCAFFOLD_146, WHOLE GENOME SHOTGUN SEQUENCE"/>
    <property type="match status" value="1"/>
</dbReference>
<dbReference type="GO" id="GO:0005509">
    <property type="term" value="F:calcium ion binding"/>
    <property type="evidence" value="ECO:0007669"/>
    <property type="project" value="InterPro"/>
</dbReference>
<name>K9YXE2_DACS8</name>
<dbReference type="eggNOG" id="COG5306">
    <property type="taxonomic scope" value="Bacteria"/>
</dbReference>
<organism evidence="5 6">
    <name type="scientific">Dactylococcopsis salina (strain PCC 8305)</name>
    <name type="common">Myxobactron salinum</name>
    <dbReference type="NCBI Taxonomy" id="13035"/>
    <lineage>
        <taxon>Bacteria</taxon>
        <taxon>Bacillati</taxon>
        <taxon>Cyanobacteriota</taxon>
        <taxon>Cyanophyceae</taxon>
        <taxon>Nodosilineales</taxon>
        <taxon>Cymatolegaceae</taxon>
        <taxon>Dactylococcopsis</taxon>
    </lineage>
</organism>
<evidence type="ECO:0000313" key="5">
    <source>
        <dbReference type="EMBL" id="AFZ50758.1"/>
    </source>
</evidence>
<feature type="transmembrane region" description="Helical" evidence="3">
    <location>
        <begin position="21"/>
        <end position="44"/>
    </location>
</feature>
<dbReference type="SUPFAM" id="SSF51120">
    <property type="entry name" value="beta-Roll"/>
    <property type="match status" value="1"/>
</dbReference>
<evidence type="ECO:0000313" key="6">
    <source>
        <dbReference type="Proteomes" id="UP000010482"/>
    </source>
</evidence>
<dbReference type="PROSITE" id="PS00330">
    <property type="entry name" value="HEMOLYSIN_CALCIUM"/>
    <property type="match status" value="1"/>
</dbReference>
<dbReference type="AlphaFoldDB" id="K9YXE2"/>
<evidence type="ECO:0000256" key="3">
    <source>
        <dbReference type="SAM" id="Phobius"/>
    </source>
</evidence>
<dbReference type="HOGENOM" id="CLU_278085_0_0_3"/>
<gene>
    <name evidence="5" type="ORF">Dacsa_2125</name>
</gene>
<keyword evidence="3" id="KW-0472">Membrane</keyword>
<protein>
    <submittedName>
        <fullName evidence="5">Pentaxin family</fullName>
    </submittedName>
</protein>
<dbReference type="STRING" id="13035.Dacsa_2125"/>
<dbReference type="InterPro" id="IPR011049">
    <property type="entry name" value="Serralysin-like_metalloprot_C"/>
</dbReference>
<dbReference type="InterPro" id="IPR006558">
    <property type="entry name" value="LamG-like"/>
</dbReference>
<sequence length="1138" mass="125997">MNKKKVNNPFFINLIDINKQRYLFLKYALLFIISLVLILSLNIVRNNLTMTNSLASTQSLTNPSLGMGLNGITDWSTQLPFINHFKSARNWIGHQPNSYGYDWGGVPEEEFNLDENNYPISLPVVDGKTAAMGTVLFTDMEAEAVEGGRYVVLYEGEGTIEYTLSGDKIESESEPGRDVIDFTPQGNLLGINITETDPNNTGNYIRNIRVIREDQLDLYEAGATFNPEWIDKIEDFRSLRFMDWMNTNNSDVSQWSDRTQVDDASWTSGAPLEVMIELANQTGIDPWFTIPHQATDEYIQNFAATVKEQLDPDLKAHFEFSNEVWNWQFEQAQYAHREGQERWGEDVGTAWVQWYGMRSAQMAQILDEVYGEEADDRLVKVISTQTGYKALAKYILEAPKWVAEGNPAPYTLFDAFGITGYFSGRLGHSTENYETVKSWIQDDREAAFDKALQALGGNDTLLPDPGDSVLDTIEGFKHYNQIATNYGLDLVTYEAGTHVVGVPGEAKNDEEFTEFLIELNRRPEMGDLYDQLLQGWKDAGGTLFNQFVDVGRASKHGSWGALAHLNDSTSRWESVTSFNETNEGWWESRSEGTFEQGLILEGDEGNNVLVGTVEDDFLLGGAGDDTLEPGTGNDGINGGDGIDSLVLDQNKNQYEFLGEGDGIRINGDNGESDFVTEVELFQFADGEVVEVDLEKLQGISFISGLQRRWSFDDQDTVTVADESFHDRYGWLENDPTSVKGVYGQGMSFDGVDDRVIDHNQGSDINGLNAITVSLWVKSDEVETDNGIFSTTETNGHDTHLGMRYDDGGWAGGGDDVIKLSLRTSEGSIQYESASDVQTTDWQHLAMVWESGSSLKLYINGELDTPTYSGGEIGSSIEEVSQLALGQSQRSDETWDGAIDEFQVYDRVLNGDEIAQLFTSEVLEKEVITDLSFDEGSGATVADSTENHHDSLLQNNPSWVDGISGNAVGFDGTDDLVRDNANGSYLNGLNAITVSLWVKSDEVETDNGIFSTTETNGHDTHLGMRYDDAGWAGGGDDVIKLSLRTSEGSIQYESASDVQTTDWQHLAMVWESGSSLQLYINGELDTPTYGGGEIGGSIEQVSQLALGQSQRSDETWDGAIDEFQLFNYALSGEEIAQLA</sequence>
<dbReference type="KEGG" id="dsl:Dacsa_2125"/>
<accession>K9YXE2</accession>
<dbReference type="SUPFAM" id="SSF49899">
    <property type="entry name" value="Concanavalin A-like lectins/glucanases"/>
    <property type="match status" value="2"/>
</dbReference>
<dbReference type="EMBL" id="CP003944">
    <property type="protein sequence ID" value="AFZ50758.1"/>
    <property type="molecule type" value="Genomic_DNA"/>
</dbReference>
<dbReference type="InterPro" id="IPR001343">
    <property type="entry name" value="Hemolysn_Ca-bd"/>
</dbReference>
<evidence type="ECO:0000256" key="2">
    <source>
        <dbReference type="ARBA" id="ARBA00023157"/>
    </source>
</evidence>
<dbReference type="Pfam" id="PF00353">
    <property type="entry name" value="HemolysinCabind"/>
    <property type="match status" value="1"/>
</dbReference>
<evidence type="ECO:0000259" key="4">
    <source>
        <dbReference type="PROSITE" id="PS51828"/>
    </source>
</evidence>
<dbReference type="PANTHER" id="PTHR42535">
    <property type="entry name" value="OOKINETE PROTEIN, PUTATIVE-RELATED"/>
    <property type="match status" value="1"/>
</dbReference>
<dbReference type="eggNOG" id="COG2931">
    <property type="taxonomic scope" value="Bacteria"/>
</dbReference>
<dbReference type="InterPro" id="IPR013320">
    <property type="entry name" value="ConA-like_dom_sf"/>
</dbReference>
<dbReference type="InterPro" id="IPR018511">
    <property type="entry name" value="Hemolysin-typ_Ca-bd_CS"/>
</dbReference>
<reference evidence="5" key="1">
    <citation type="submission" date="2012-04" db="EMBL/GenBank/DDBJ databases">
        <title>Finished genome of Dactylococcopsis salina PCC 8305.</title>
        <authorList>
            <consortium name="US DOE Joint Genome Institute"/>
            <person name="Gugger M."/>
            <person name="Coursin T."/>
            <person name="Rippka R."/>
            <person name="Tandeau De Marsac N."/>
            <person name="Huntemann M."/>
            <person name="Wei C.-L."/>
            <person name="Han J."/>
            <person name="Detter J.C."/>
            <person name="Han C."/>
            <person name="Tapia R."/>
            <person name="Daligault H."/>
            <person name="Chen A."/>
            <person name="Krypides N."/>
            <person name="Mavromatis K."/>
            <person name="Markowitz V."/>
            <person name="Szeto E."/>
            <person name="Ivanova N."/>
            <person name="Ovchinnikova G."/>
            <person name="Pagani I."/>
            <person name="Pati A."/>
            <person name="Goodwin L."/>
            <person name="Peters L."/>
            <person name="Pitluck S."/>
            <person name="Woyke T."/>
            <person name="Kerfeld C."/>
        </authorList>
    </citation>
    <scope>NUCLEOTIDE SEQUENCE [LARGE SCALE GENOMIC DNA]</scope>
    <source>
        <strain evidence="5">PCC 8305</strain>
    </source>
</reference>
<dbReference type="Proteomes" id="UP000010482">
    <property type="component" value="Chromosome"/>
</dbReference>
<proteinExistence type="predicted"/>
<dbReference type="Pfam" id="PF13385">
    <property type="entry name" value="Laminin_G_3"/>
    <property type="match status" value="2"/>
</dbReference>
<dbReference type="eggNOG" id="COG1028">
    <property type="taxonomic scope" value="Bacteria"/>
</dbReference>
<dbReference type="OrthoDB" id="528455at2"/>
<dbReference type="SMART" id="SM00560">
    <property type="entry name" value="LamGL"/>
    <property type="match status" value="2"/>
</dbReference>
<keyword evidence="3" id="KW-0812">Transmembrane</keyword>
<dbReference type="PATRIC" id="fig|13035.3.peg.2411"/>
<feature type="domain" description="Pentraxin (PTX)" evidence="4">
    <location>
        <begin position="963"/>
        <end position="1138"/>
    </location>
</feature>
<keyword evidence="6" id="KW-1185">Reference proteome</keyword>
<keyword evidence="2" id="KW-1015">Disulfide bond</keyword>
<dbReference type="PROSITE" id="PS51828">
    <property type="entry name" value="PTX_2"/>
    <property type="match status" value="1"/>
</dbReference>